<reference evidence="1" key="1">
    <citation type="submission" date="2019-03" db="EMBL/GenBank/DDBJ databases">
        <title>Single cell metagenomics reveals metabolic interactions within the superorganism composed of flagellate Streblomastix strix and complex community of Bacteroidetes bacteria on its surface.</title>
        <authorList>
            <person name="Treitli S.C."/>
            <person name="Kolisko M."/>
            <person name="Husnik F."/>
            <person name="Keeling P."/>
            <person name="Hampl V."/>
        </authorList>
    </citation>
    <scope>NUCLEOTIDE SEQUENCE</scope>
    <source>
        <strain evidence="1">STM</strain>
    </source>
</reference>
<sequence length="34" mass="4068">MRNRLFQELGQAKFNVIYSGLFSDYNKETNKNIQ</sequence>
<dbReference type="EMBL" id="SNRY01000687">
    <property type="protein sequence ID" value="KAA6337575.1"/>
    <property type="molecule type" value="Genomic_DNA"/>
</dbReference>
<organism evidence="1">
    <name type="scientific">termite gut metagenome</name>
    <dbReference type="NCBI Taxonomy" id="433724"/>
    <lineage>
        <taxon>unclassified sequences</taxon>
        <taxon>metagenomes</taxon>
        <taxon>organismal metagenomes</taxon>
    </lineage>
</organism>
<dbReference type="AlphaFoldDB" id="A0A5J4RWE4"/>
<accession>A0A5J4RWE4</accession>
<name>A0A5J4RWE4_9ZZZZ</name>
<evidence type="ECO:0000313" key="1">
    <source>
        <dbReference type="EMBL" id="KAA6337575.1"/>
    </source>
</evidence>
<comment type="caution">
    <text evidence="1">The sequence shown here is derived from an EMBL/GenBank/DDBJ whole genome shotgun (WGS) entry which is preliminary data.</text>
</comment>
<protein>
    <submittedName>
        <fullName evidence="1">Uncharacterized protein</fullName>
    </submittedName>
</protein>
<proteinExistence type="predicted"/>
<gene>
    <name evidence="1" type="ORF">EZS27_014340</name>
</gene>